<dbReference type="PANTHER" id="PTHR23151:SF82">
    <property type="entry name" value="PYRUVATE DEHYDROGENASE COMPLEX PROTEIN X COMPONENT, MITOCHONDRIAL"/>
    <property type="match status" value="1"/>
</dbReference>
<keyword evidence="2" id="KW-0450">Lipoyl</keyword>
<dbReference type="CDD" id="cd06849">
    <property type="entry name" value="lipoyl_domain"/>
    <property type="match status" value="1"/>
</dbReference>
<evidence type="ECO:0000259" key="5">
    <source>
        <dbReference type="PROSITE" id="PS50968"/>
    </source>
</evidence>
<reference evidence="7" key="1">
    <citation type="submission" date="2021-01" db="EMBL/GenBank/DDBJ databases">
        <authorList>
            <person name="Kaushik A."/>
        </authorList>
    </citation>
    <scope>NUCLEOTIDE SEQUENCE</scope>
    <source>
        <strain evidence="7">AG3-T5</strain>
    </source>
</reference>
<evidence type="ECO:0000256" key="1">
    <source>
        <dbReference type="ARBA" id="ARBA00007317"/>
    </source>
</evidence>
<evidence type="ECO:0000313" key="7">
    <source>
        <dbReference type="EMBL" id="CAE6427405.1"/>
    </source>
</evidence>
<evidence type="ECO:0000313" key="8">
    <source>
        <dbReference type="Proteomes" id="UP000663841"/>
    </source>
</evidence>
<dbReference type="PANTHER" id="PTHR23151">
    <property type="entry name" value="DIHYDROLIPOAMIDE ACETYL/SUCCINYL-TRANSFERASE-RELATED"/>
    <property type="match status" value="1"/>
</dbReference>
<comment type="caution">
    <text evidence="7">The sequence shown here is derived from an EMBL/GenBank/DDBJ whole genome shotgun (WGS) entry which is preliminary data.</text>
</comment>
<evidence type="ECO:0000256" key="2">
    <source>
        <dbReference type="ARBA" id="ARBA00022823"/>
    </source>
</evidence>
<sequence>MAAFYAVRRAALQARGIRALHDSAQRTAVSKFLFPAMSPTMTEGGIASWKKKEGESFSAGDILLEIETDKATMDVEAQDDGVLGKILVENGAKSVSVGTLIALLAEEGDDISNLQPPAESESESSKPPKKEDQSTSASSAATAPTSRSSPSAPESAAPNSPHHDFPKGPLFPSVMRLLAQHHVSSKDAKKIKGTGVRGMLTKGDILAYLGLASTPTGTFKVTQPKDTPAVASKTGTKAEGPKKVEIDAPTLRKLIIEGMILRADKSRAAPKSPPATFDSIIDDYLPPKPAGVKLPVIPPTRPARHGYFDGLL</sequence>
<dbReference type="GO" id="GO:0045254">
    <property type="term" value="C:pyruvate dehydrogenase complex"/>
    <property type="evidence" value="ECO:0007669"/>
    <property type="project" value="InterPro"/>
</dbReference>
<dbReference type="Gene3D" id="2.40.50.100">
    <property type="match status" value="1"/>
</dbReference>
<feature type="domain" description="Lipoyl-binding" evidence="5">
    <location>
        <begin position="29"/>
        <end position="105"/>
    </location>
</feature>
<dbReference type="Gene3D" id="4.10.320.10">
    <property type="entry name" value="E3-binding domain"/>
    <property type="match status" value="1"/>
</dbReference>
<dbReference type="EMBL" id="CAJMWW010000081">
    <property type="protein sequence ID" value="CAE6427405.1"/>
    <property type="molecule type" value="Genomic_DNA"/>
</dbReference>
<organism evidence="7 8">
    <name type="scientific">Rhizoctonia solani</name>
    <dbReference type="NCBI Taxonomy" id="456999"/>
    <lineage>
        <taxon>Eukaryota</taxon>
        <taxon>Fungi</taxon>
        <taxon>Dikarya</taxon>
        <taxon>Basidiomycota</taxon>
        <taxon>Agaricomycotina</taxon>
        <taxon>Agaricomycetes</taxon>
        <taxon>Cantharellales</taxon>
        <taxon>Ceratobasidiaceae</taxon>
        <taxon>Rhizoctonia</taxon>
    </lineage>
</organism>
<dbReference type="SUPFAM" id="SSF47005">
    <property type="entry name" value="Peripheral subunit-binding domain of 2-oxo acid dehydrogenase complex"/>
    <property type="match status" value="1"/>
</dbReference>
<feature type="compositionally biased region" description="Basic and acidic residues" evidence="4">
    <location>
        <begin position="123"/>
        <end position="133"/>
    </location>
</feature>
<evidence type="ECO:0000259" key="6">
    <source>
        <dbReference type="PROSITE" id="PS51826"/>
    </source>
</evidence>
<protein>
    <recommendedName>
        <fullName evidence="9">Single hybrid motif-containing protein</fullName>
    </recommendedName>
</protein>
<dbReference type="InterPro" id="IPR011053">
    <property type="entry name" value="Single_hybrid_motif"/>
</dbReference>
<dbReference type="AlphaFoldDB" id="A0A8H2XNF0"/>
<name>A0A8H2XNF0_9AGAM</name>
<feature type="compositionally biased region" description="Low complexity" evidence="4">
    <location>
        <begin position="134"/>
        <end position="160"/>
    </location>
</feature>
<dbReference type="SUPFAM" id="SSF51230">
    <property type="entry name" value="Single hybrid motif"/>
    <property type="match status" value="1"/>
</dbReference>
<dbReference type="InterPro" id="IPR000089">
    <property type="entry name" value="Biotin_lipoyl"/>
</dbReference>
<dbReference type="PROSITE" id="PS51826">
    <property type="entry name" value="PSBD"/>
    <property type="match status" value="1"/>
</dbReference>
<gene>
    <name evidence="7" type="ORF">RDB_LOCUS57957</name>
</gene>
<evidence type="ECO:0008006" key="9">
    <source>
        <dbReference type="Google" id="ProtNLM"/>
    </source>
</evidence>
<dbReference type="GO" id="GO:0004742">
    <property type="term" value="F:dihydrolipoyllysine-residue acetyltransferase activity"/>
    <property type="evidence" value="ECO:0007669"/>
    <property type="project" value="TreeGrafter"/>
</dbReference>
<proteinExistence type="inferred from homology"/>
<feature type="region of interest" description="Disordered" evidence="4">
    <location>
        <begin position="219"/>
        <end position="241"/>
    </location>
</feature>
<dbReference type="GO" id="GO:0006086">
    <property type="term" value="P:pyruvate decarboxylation to acetyl-CoA"/>
    <property type="evidence" value="ECO:0007669"/>
    <property type="project" value="InterPro"/>
</dbReference>
<dbReference type="InterPro" id="IPR004167">
    <property type="entry name" value="PSBD"/>
</dbReference>
<dbReference type="Proteomes" id="UP000663841">
    <property type="component" value="Unassembled WGS sequence"/>
</dbReference>
<keyword evidence="3" id="KW-0809">Transit peptide</keyword>
<evidence type="ECO:0000256" key="3">
    <source>
        <dbReference type="ARBA" id="ARBA00022946"/>
    </source>
</evidence>
<accession>A0A8H2XNF0</accession>
<dbReference type="InterPro" id="IPR003016">
    <property type="entry name" value="2-oxoA_DH_lipoyl-BS"/>
</dbReference>
<dbReference type="Pfam" id="PF00364">
    <property type="entry name" value="Biotin_lipoyl"/>
    <property type="match status" value="1"/>
</dbReference>
<dbReference type="PROSITE" id="PS50968">
    <property type="entry name" value="BIOTINYL_LIPOYL"/>
    <property type="match status" value="1"/>
</dbReference>
<dbReference type="InterPro" id="IPR045257">
    <property type="entry name" value="E2/Pdx1"/>
</dbReference>
<comment type="similarity">
    <text evidence="1">Belongs to the 2-oxoacid dehydrogenase family.</text>
</comment>
<dbReference type="FunFam" id="2.40.50.100:FF:000010">
    <property type="entry name" value="Acetyltransferase component of pyruvate dehydrogenase complex"/>
    <property type="match status" value="1"/>
</dbReference>
<feature type="region of interest" description="Disordered" evidence="4">
    <location>
        <begin position="111"/>
        <end position="170"/>
    </location>
</feature>
<dbReference type="InterPro" id="IPR036625">
    <property type="entry name" value="E3-bd_dom_sf"/>
</dbReference>
<evidence type="ECO:0000256" key="4">
    <source>
        <dbReference type="SAM" id="MobiDB-lite"/>
    </source>
</evidence>
<dbReference type="PROSITE" id="PS00189">
    <property type="entry name" value="LIPOYL"/>
    <property type="match status" value="1"/>
</dbReference>
<feature type="domain" description="Peripheral subunit-binding (PSBD)" evidence="6">
    <location>
        <begin position="169"/>
        <end position="209"/>
    </location>
</feature>